<proteinExistence type="predicted"/>
<dbReference type="GO" id="GO:0031177">
    <property type="term" value="F:phosphopantetheine binding"/>
    <property type="evidence" value="ECO:0007669"/>
    <property type="project" value="TreeGrafter"/>
</dbReference>
<feature type="transmembrane region" description="Helical" evidence="1">
    <location>
        <begin position="1207"/>
        <end position="1227"/>
    </location>
</feature>
<dbReference type="EMBL" id="HBNR01018115">
    <property type="protein sequence ID" value="CAE4572357.1"/>
    <property type="molecule type" value="Transcribed_RNA"/>
</dbReference>
<keyword evidence="1" id="KW-0812">Transmembrane</keyword>
<dbReference type="PANTHER" id="PTHR45527">
    <property type="entry name" value="NONRIBOSOMAL PEPTIDE SYNTHETASE"/>
    <property type="match status" value="1"/>
</dbReference>
<feature type="transmembrane region" description="Helical" evidence="1">
    <location>
        <begin position="1168"/>
        <end position="1195"/>
    </location>
</feature>
<evidence type="ECO:0000313" key="4">
    <source>
        <dbReference type="EMBL" id="CAE4572357.1"/>
    </source>
</evidence>
<dbReference type="SUPFAM" id="SSF56801">
    <property type="entry name" value="Acetyl-CoA synthetase-like"/>
    <property type="match status" value="1"/>
</dbReference>
<dbReference type="InterPro" id="IPR025110">
    <property type="entry name" value="AMP-bd_C"/>
</dbReference>
<dbReference type="InterPro" id="IPR042099">
    <property type="entry name" value="ANL_N_sf"/>
</dbReference>
<feature type="transmembrane region" description="Helical" evidence="1">
    <location>
        <begin position="31"/>
        <end position="48"/>
    </location>
</feature>
<feature type="domain" description="AMP-dependent synthetase/ligase" evidence="2">
    <location>
        <begin position="303"/>
        <end position="661"/>
    </location>
</feature>
<dbReference type="InterPro" id="IPR045851">
    <property type="entry name" value="AMP-bd_C_sf"/>
</dbReference>
<dbReference type="GO" id="GO:0044550">
    <property type="term" value="P:secondary metabolite biosynthetic process"/>
    <property type="evidence" value="ECO:0007669"/>
    <property type="project" value="TreeGrafter"/>
</dbReference>
<dbReference type="Pfam" id="PF00501">
    <property type="entry name" value="AMP-binding"/>
    <property type="match status" value="1"/>
</dbReference>
<evidence type="ECO:0008006" key="5">
    <source>
        <dbReference type="Google" id="ProtNLM"/>
    </source>
</evidence>
<evidence type="ECO:0000259" key="2">
    <source>
        <dbReference type="Pfam" id="PF00501"/>
    </source>
</evidence>
<gene>
    <name evidence="4" type="ORF">AMON00008_LOCUS11976</name>
</gene>
<evidence type="ECO:0000256" key="1">
    <source>
        <dbReference type="SAM" id="Phobius"/>
    </source>
</evidence>
<dbReference type="Gene3D" id="3.40.50.12780">
    <property type="entry name" value="N-terminal domain of ligase-like"/>
    <property type="match status" value="1"/>
</dbReference>
<sequence length="1238" mass="133341">MDFAGCERSWAKRIPTGTPGDTCFGLLRDQYVPFWCLVAVLTLALYLAREAVQRRSKRGKPALGAKPAPVQPGLLQRWLRKRKGTKSDLESGLLEGAENEESCVSPMLVATEQMEAVCAAAGISRGLEAAGLAGVLALRSRRRYGTPGVAVLGPAGKQPKTIDIEVCLPKMSFKELLKAADEALQQPAAADEAGADAPEVVLHWQREPAPGAAGTHWSLVRADEGKMELRGATTEEAASFKQLFEACAAEPDLDVWCAPLVPESTLAEVRSWGMPGSNFDDFRETGTGRLRTVPSILAELQVGPKADAVVGPGYCLSQEELRVRMMQVAVAIQAKVGTGSSRAVVVYMGRGEMIGPAILGVLQAGHHVVPVDVHWPLERAQTVAGDASAALALVEPTSAAAWASMGSQVPEALVVDQEFFTAQVGTDAKPQVPCLTDEDPAIILFTSGSTGRPKGIILSHGYVTALAAGRGECLKMSEQTRTLAYHSPTWMPFIDYFFGPLLRGGCCLFLAEQSSHAVHPDDLRSFAVGNGATIIGFVPAVLDIFLEEGFPKTASRICVGGAAVPAELCARVVAALPTNPDGSPGVLYTGYHGTEQGDVTQVRLSAEEDVQRFRTAKGVMGAGRPHAAQRCMLVDQGLRPVGVGAIGEICASGPGLASGYLNMPEKTAETFFAYEAMDGARTMRTADLGLWTAAGNLEVVGRRDAMVKVRGARVELGEVEAAVQSHPEVREVVVVVSDDRLVAYVSPAVPADLRNHCKAKLVAYMVPHVFEGLEELPRLANGKVNKKGLPAPTVSADGAETVMELDSLGKMRKITRMSASEDRILDNVRAMLIAVVIQSHATPLLPQFGAGMLNVASQPIGATWTPWQFFLLNLSRSGGWPSLAFLAGFDETRGDEAYALTYRELLFFGLWLVCGLNWTMWFLPAFVYMRVIFVAAKVAGLERTHMALASSIWLVLPSFVDFYTGWSGDPKAQCPSECVCPFMDYPWTEDIAYTSLGWWNGAGGPANSFLGRGLFFIPCYWLGFYHGRRVIPFLTRLTDEPNWLKRVAVAAAVAVLYTITFTAGQPVVDGFNDSCGAFWQDGSFVWMQVAKNIAFYLQVLWASVLYCVFVAAIMPVHMKYLSKVCFLALVCSPFTPCLLNFAEMALYIRQVLTPVAPAISPAVELLWVFSIPFLYMLVAGAICATALLSIVQVMAKINRQGPKQRSILMATFALGMVFLTAAVRPAWATQSSSVAAGH</sequence>
<feature type="transmembrane region" description="Helical" evidence="1">
    <location>
        <begin position="1047"/>
        <end position="1064"/>
    </location>
</feature>
<dbReference type="InterPro" id="IPR000873">
    <property type="entry name" value="AMP-dep_synth/lig_dom"/>
</dbReference>
<dbReference type="GO" id="GO:0005737">
    <property type="term" value="C:cytoplasm"/>
    <property type="evidence" value="ECO:0007669"/>
    <property type="project" value="TreeGrafter"/>
</dbReference>
<feature type="domain" description="AMP-binding enzyme C-terminal" evidence="3">
    <location>
        <begin position="718"/>
        <end position="783"/>
    </location>
</feature>
<name>A0A7S4Q4W0_9DINO</name>
<dbReference type="Pfam" id="PF13193">
    <property type="entry name" value="AMP-binding_C"/>
    <property type="match status" value="1"/>
</dbReference>
<feature type="transmembrane region" description="Helical" evidence="1">
    <location>
        <begin position="905"/>
        <end position="923"/>
    </location>
</feature>
<reference evidence="4" key="1">
    <citation type="submission" date="2021-01" db="EMBL/GenBank/DDBJ databases">
        <authorList>
            <person name="Corre E."/>
            <person name="Pelletier E."/>
            <person name="Niang G."/>
            <person name="Scheremetjew M."/>
            <person name="Finn R."/>
            <person name="Kale V."/>
            <person name="Holt S."/>
            <person name="Cochrane G."/>
            <person name="Meng A."/>
            <person name="Brown T."/>
            <person name="Cohen L."/>
        </authorList>
    </citation>
    <scope>NUCLEOTIDE SEQUENCE</scope>
    <source>
        <strain evidence="4">CCMP3105</strain>
    </source>
</reference>
<feature type="transmembrane region" description="Helical" evidence="1">
    <location>
        <begin position="1009"/>
        <end position="1026"/>
    </location>
</feature>
<evidence type="ECO:0000259" key="3">
    <source>
        <dbReference type="Pfam" id="PF13193"/>
    </source>
</evidence>
<dbReference type="InterPro" id="IPR020845">
    <property type="entry name" value="AMP-binding_CS"/>
</dbReference>
<accession>A0A7S4Q4W0</accession>
<organism evidence="4">
    <name type="scientific">Alexandrium monilatum</name>
    <dbReference type="NCBI Taxonomy" id="311494"/>
    <lineage>
        <taxon>Eukaryota</taxon>
        <taxon>Sar</taxon>
        <taxon>Alveolata</taxon>
        <taxon>Dinophyceae</taxon>
        <taxon>Gonyaulacales</taxon>
        <taxon>Pyrocystaceae</taxon>
        <taxon>Alexandrium</taxon>
    </lineage>
</organism>
<keyword evidence="1" id="KW-0472">Membrane</keyword>
<feature type="transmembrane region" description="Helical" evidence="1">
    <location>
        <begin position="1126"/>
        <end position="1148"/>
    </location>
</feature>
<dbReference type="Gene3D" id="3.30.300.30">
    <property type="match status" value="1"/>
</dbReference>
<dbReference type="PROSITE" id="PS00455">
    <property type="entry name" value="AMP_BINDING"/>
    <property type="match status" value="1"/>
</dbReference>
<feature type="transmembrane region" description="Helical" evidence="1">
    <location>
        <begin position="1093"/>
        <end position="1114"/>
    </location>
</feature>
<keyword evidence="1" id="KW-1133">Transmembrane helix</keyword>
<dbReference type="GO" id="GO:0043041">
    <property type="term" value="P:amino acid activation for nonribosomal peptide biosynthetic process"/>
    <property type="evidence" value="ECO:0007669"/>
    <property type="project" value="TreeGrafter"/>
</dbReference>
<dbReference type="AlphaFoldDB" id="A0A7S4Q4W0"/>
<protein>
    <recommendedName>
        <fullName evidence="5">AMP-dependent synthetase/ligase domain-containing protein</fullName>
    </recommendedName>
</protein>
<dbReference type="PANTHER" id="PTHR45527:SF1">
    <property type="entry name" value="FATTY ACID SYNTHASE"/>
    <property type="match status" value="1"/>
</dbReference>